<dbReference type="SMART" id="SM00256">
    <property type="entry name" value="FBOX"/>
    <property type="match status" value="1"/>
</dbReference>
<dbReference type="EMBL" id="NKQK01000006">
    <property type="protein sequence ID" value="PSS28887.1"/>
    <property type="molecule type" value="Genomic_DNA"/>
</dbReference>
<dbReference type="AlphaFoldDB" id="A0A2R6RFV0"/>
<dbReference type="STRING" id="1590841.A0A2R6RFV0"/>
<evidence type="ECO:0000313" key="3">
    <source>
        <dbReference type="Proteomes" id="UP000241394"/>
    </source>
</evidence>
<reference evidence="3" key="2">
    <citation type="journal article" date="2018" name="BMC Genomics">
        <title>A manually annotated Actinidia chinensis var. chinensis (kiwifruit) genome highlights the challenges associated with draft genomes and gene prediction in plants.</title>
        <authorList>
            <person name="Pilkington S.M."/>
            <person name="Crowhurst R."/>
            <person name="Hilario E."/>
            <person name="Nardozza S."/>
            <person name="Fraser L."/>
            <person name="Peng Y."/>
            <person name="Gunaseelan K."/>
            <person name="Simpson R."/>
            <person name="Tahir J."/>
            <person name="Deroles S.C."/>
            <person name="Templeton K."/>
            <person name="Luo Z."/>
            <person name="Davy M."/>
            <person name="Cheng C."/>
            <person name="McNeilage M."/>
            <person name="Scaglione D."/>
            <person name="Liu Y."/>
            <person name="Zhang Q."/>
            <person name="Datson P."/>
            <person name="De Silva N."/>
            <person name="Gardiner S.E."/>
            <person name="Bassett H."/>
            <person name="Chagne D."/>
            <person name="McCallum J."/>
            <person name="Dzierzon H."/>
            <person name="Deng C."/>
            <person name="Wang Y.Y."/>
            <person name="Barron L."/>
            <person name="Manako K."/>
            <person name="Bowen J."/>
            <person name="Foster T.M."/>
            <person name="Erridge Z.A."/>
            <person name="Tiffin H."/>
            <person name="Waite C.N."/>
            <person name="Davies K.M."/>
            <person name="Grierson E.P."/>
            <person name="Laing W.A."/>
            <person name="Kirk R."/>
            <person name="Chen X."/>
            <person name="Wood M."/>
            <person name="Montefiori M."/>
            <person name="Brummell D.A."/>
            <person name="Schwinn K.E."/>
            <person name="Catanach A."/>
            <person name="Fullerton C."/>
            <person name="Li D."/>
            <person name="Meiyalaghan S."/>
            <person name="Nieuwenhuizen N."/>
            <person name="Read N."/>
            <person name="Prakash R."/>
            <person name="Hunter D."/>
            <person name="Zhang H."/>
            <person name="McKenzie M."/>
            <person name="Knabel M."/>
            <person name="Harris A."/>
            <person name="Allan A.C."/>
            <person name="Gleave A."/>
            <person name="Chen A."/>
            <person name="Janssen B.J."/>
            <person name="Plunkett B."/>
            <person name="Ampomah-Dwamena C."/>
            <person name="Voogd C."/>
            <person name="Leif D."/>
            <person name="Lafferty D."/>
            <person name="Souleyre E.J.F."/>
            <person name="Varkonyi-Gasic E."/>
            <person name="Gambi F."/>
            <person name="Hanley J."/>
            <person name="Yao J.L."/>
            <person name="Cheung J."/>
            <person name="David K.M."/>
            <person name="Warren B."/>
            <person name="Marsh K."/>
            <person name="Snowden K.C."/>
            <person name="Lin-Wang K."/>
            <person name="Brian L."/>
            <person name="Martinez-Sanchez M."/>
            <person name="Wang M."/>
            <person name="Ileperuma N."/>
            <person name="Macnee N."/>
            <person name="Campin R."/>
            <person name="McAtee P."/>
            <person name="Drummond R.S.M."/>
            <person name="Espley R.V."/>
            <person name="Ireland H.S."/>
            <person name="Wu R."/>
            <person name="Atkinson R.G."/>
            <person name="Karunairetnam S."/>
            <person name="Bulley S."/>
            <person name="Chunkath S."/>
            <person name="Hanley Z."/>
            <person name="Storey R."/>
            <person name="Thrimawithana A.H."/>
            <person name="Thomson S."/>
            <person name="David C."/>
            <person name="Testolin R."/>
            <person name="Huang H."/>
            <person name="Hellens R.P."/>
            <person name="Schaffer R.J."/>
        </authorList>
    </citation>
    <scope>NUCLEOTIDE SEQUENCE [LARGE SCALE GENOMIC DNA]</scope>
    <source>
        <strain evidence="3">cv. Red5</strain>
    </source>
</reference>
<dbReference type="SUPFAM" id="SSF81383">
    <property type="entry name" value="F-box domain"/>
    <property type="match status" value="1"/>
</dbReference>
<accession>A0A2R6RFV0</accession>
<organism evidence="2 3">
    <name type="scientific">Actinidia chinensis var. chinensis</name>
    <name type="common">Chinese soft-hair kiwi</name>
    <dbReference type="NCBI Taxonomy" id="1590841"/>
    <lineage>
        <taxon>Eukaryota</taxon>
        <taxon>Viridiplantae</taxon>
        <taxon>Streptophyta</taxon>
        <taxon>Embryophyta</taxon>
        <taxon>Tracheophyta</taxon>
        <taxon>Spermatophyta</taxon>
        <taxon>Magnoliopsida</taxon>
        <taxon>eudicotyledons</taxon>
        <taxon>Gunneridae</taxon>
        <taxon>Pentapetalae</taxon>
        <taxon>asterids</taxon>
        <taxon>Ericales</taxon>
        <taxon>Actinidiaceae</taxon>
        <taxon>Actinidia</taxon>
    </lineage>
</organism>
<dbReference type="OrthoDB" id="692435at2759"/>
<dbReference type="InterPro" id="IPR036047">
    <property type="entry name" value="F-box-like_dom_sf"/>
</dbReference>
<name>A0A2R6RFV0_ACTCC</name>
<dbReference type="InterPro" id="IPR050796">
    <property type="entry name" value="SCF_F-box_component"/>
</dbReference>
<dbReference type="Proteomes" id="UP000241394">
    <property type="component" value="Chromosome LG6"/>
</dbReference>
<reference evidence="2 3" key="1">
    <citation type="submission" date="2017-07" db="EMBL/GenBank/DDBJ databases">
        <title>An improved, manually edited Actinidia chinensis var. chinensis (kiwifruit) genome highlights the challenges associated with draft genomes and gene prediction in plants.</title>
        <authorList>
            <person name="Pilkington S."/>
            <person name="Crowhurst R."/>
            <person name="Hilario E."/>
            <person name="Nardozza S."/>
            <person name="Fraser L."/>
            <person name="Peng Y."/>
            <person name="Gunaseelan K."/>
            <person name="Simpson R."/>
            <person name="Tahir J."/>
            <person name="Deroles S."/>
            <person name="Templeton K."/>
            <person name="Luo Z."/>
            <person name="Davy M."/>
            <person name="Cheng C."/>
            <person name="Mcneilage M."/>
            <person name="Scaglione D."/>
            <person name="Liu Y."/>
            <person name="Zhang Q."/>
            <person name="Datson P."/>
            <person name="De Silva N."/>
            <person name="Gardiner S."/>
            <person name="Bassett H."/>
            <person name="Chagne D."/>
            <person name="Mccallum J."/>
            <person name="Dzierzon H."/>
            <person name="Deng C."/>
            <person name="Wang Y.-Y."/>
            <person name="Barron N."/>
            <person name="Manako K."/>
            <person name="Bowen J."/>
            <person name="Foster T."/>
            <person name="Erridge Z."/>
            <person name="Tiffin H."/>
            <person name="Waite C."/>
            <person name="Davies K."/>
            <person name="Grierson E."/>
            <person name="Laing W."/>
            <person name="Kirk R."/>
            <person name="Chen X."/>
            <person name="Wood M."/>
            <person name="Montefiori M."/>
            <person name="Brummell D."/>
            <person name="Schwinn K."/>
            <person name="Catanach A."/>
            <person name="Fullerton C."/>
            <person name="Li D."/>
            <person name="Meiyalaghan S."/>
            <person name="Nieuwenhuizen N."/>
            <person name="Read N."/>
            <person name="Prakash R."/>
            <person name="Hunter D."/>
            <person name="Zhang H."/>
            <person name="Mckenzie M."/>
            <person name="Knabel M."/>
            <person name="Harris A."/>
            <person name="Allan A."/>
            <person name="Chen A."/>
            <person name="Janssen B."/>
            <person name="Plunkett B."/>
            <person name="Dwamena C."/>
            <person name="Voogd C."/>
            <person name="Leif D."/>
            <person name="Lafferty D."/>
            <person name="Souleyre E."/>
            <person name="Varkonyi-Gasic E."/>
            <person name="Gambi F."/>
            <person name="Hanley J."/>
            <person name="Yao J.-L."/>
            <person name="Cheung J."/>
            <person name="David K."/>
            <person name="Warren B."/>
            <person name="Marsh K."/>
            <person name="Snowden K."/>
            <person name="Lin-Wang K."/>
            <person name="Brian L."/>
            <person name="Martinez-Sanchez M."/>
            <person name="Wang M."/>
            <person name="Ileperuma N."/>
            <person name="Macnee N."/>
            <person name="Campin R."/>
            <person name="Mcatee P."/>
            <person name="Drummond R."/>
            <person name="Espley R."/>
            <person name="Ireland H."/>
            <person name="Wu R."/>
            <person name="Atkinson R."/>
            <person name="Karunairetnam S."/>
            <person name="Bulley S."/>
            <person name="Chunkath S."/>
            <person name="Hanley Z."/>
            <person name="Storey R."/>
            <person name="Thrimawithana A."/>
            <person name="Thomson S."/>
            <person name="David C."/>
            <person name="Testolin R."/>
        </authorList>
    </citation>
    <scope>NUCLEOTIDE SEQUENCE [LARGE SCALE GENOMIC DNA]</scope>
    <source>
        <strain evidence="3">cv. Red5</strain>
        <tissue evidence="2">Young leaf</tissue>
    </source>
</reference>
<proteinExistence type="predicted"/>
<keyword evidence="3" id="KW-1185">Reference proteome</keyword>
<dbReference type="OMA" id="HITHTRG"/>
<dbReference type="Pfam" id="PF12937">
    <property type="entry name" value="F-box-like"/>
    <property type="match status" value="1"/>
</dbReference>
<dbReference type="PROSITE" id="PS50181">
    <property type="entry name" value="FBOX"/>
    <property type="match status" value="1"/>
</dbReference>
<evidence type="ECO:0000313" key="2">
    <source>
        <dbReference type="EMBL" id="PSS28887.1"/>
    </source>
</evidence>
<comment type="caution">
    <text evidence="2">The sequence shown here is derived from an EMBL/GenBank/DDBJ whole genome shotgun (WGS) entry which is preliminary data.</text>
</comment>
<gene>
    <name evidence="2" type="ORF">CEY00_Acc06643</name>
</gene>
<protein>
    <submittedName>
        <fullName evidence="2">F-box protein like</fullName>
    </submittedName>
</protein>
<dbReference type="Pfam" id="PF08268">
    <property type="entry name" value="FBA_3"/>
    <property type="match status" value="1"/>
</dbReference>
<dbReference type="Gene3D" id="1.20.1280.50">
    <property type="match status" value="1"/>
</dbReference>
<dbReference type="InterPro" id="IPR013187">
    <property type="entry name" value="F-box-assoc_dom_typ3"/>
</dbReference>
<feature type="domain" description="F-box" evidence="1">
    <location>
        <begin position="11"/>
        <end position="56"/>
    </location>
</feature>
<sequence length="389" mass="45286">MLICTTTNHNNGFVRLLPEEIIIDILSRLPADCVLKCRRVCKEWLALTSTPYFTKMHLKRAAPVIFVQSLQFGNLERDELDLFIFDKGDKEDKMMKKMRAGSMHIGVERMPILSGSCNGLLLFKPMFPTNFALCFICNPVTWEQMTVRPPVCGGMLCGFFFHPLVKAIELLFMHPEGIGFQYFLYSLGDKKGRKTVAFPYWPTYSVNPVIVNGALHWMIKHDYKSAEISHCKNVIMMFNMDTGFCTLPHPGKQCCMPRRHEMMQLIEKDGQLCFSCICDRSLVIWVLGDYENWFWVKKYKVDLRYLFVLIHVIPDFYTTKMTLLNIQNDELLLDWRCIGLFRYHLGRNTVRKVGGARTKLPHMLLDLCITTSYIKIFVSLKRHLNKFCN</sequence>
<dbReference type="CDD" id="cd22157">
    <property type="entry name" value="F-box_AtFBW1-like"/>
    <property type="match status" value="1"/>
</dbReference>
<dbReference type="Gramene" id="PSS28887">
    <property type="protein sequence ID" value="PSS28887"/>
    <property type="gene ID" value="CEY00_Acc06643"/>
</dbReference>
<dbReference type="InterPro" id="IPR001810">
    <property type="entry name" value="F-box_dom"/>
</dbReference>
<dbReference type="PANTHER" id="PTHR31672">
    <property type="entry name" value="BNACNNG10540D PROTEIN"/>
    <property type="match status" value="1"/>
</dbReference>
<evidence type="ECO:0000259" key="1">
    <source>
        <dbReference type="PROSITE" id="PS50181"/>
    </source>
</evidence>
<dbReference type="InParanoid" id="A0A2R6RFV0"/>